<dbReference type="Proteomes" id="UP000295277">
    <property type="component" value="Unassembled WGS sequence"/>
</dbReference>
<dbReference type="OrthoDB" id="5392377at2"/>
<dbReference type="Pfam" id="PF09481">
    <property type="entry name" value="CRISPR_Cse1"/>
    <property type="match status" value="1"/>
</dbReference>
<reference evidence="1 2" key="1">
    <citation type="submission" date="2019-03" db="EMBL/GenBank/DDBJ databases">
        <title>Genomic Encyclopedia of Type Strains, Phase IV (KMG-IV): sequencing the most valuable type-strain genomes for metagenomic binning, comparative biology and taxonomic classification.</title>
        <authorList>
            <person name="Goeker M."/>
        </authorList>
    </citation>
    <scope>NUCLEOTIDE SEQUENCE [LARGE SCALE GENOMIC DNA]</scope>
    <source>
        <strain evidence="1 2">DSM 21153</strain>
    </source>
</reference>
<dbReference type="AlphaFoldDB" id="A0A4R1YIT7"/>
<gene>
    <name evidence="1" type="ORF">EV216_13420</name>
</gene>
<dbReference type="NCBIfam" id="TIGR02547">
    <property type="entry name" value="casA_cse1"/>
    <property type="match status" value="1"/>
</dbReference>
<comment type="caution">
    <text evidence="1">The sequence shown here is derived from an EMBL/GenBank/DDBJ whole genome shotgun (WGS) entry which is preliminary data.</text>
</comment>
<dbReference type="CDD" id="cd09729">
    <property type="entry name" value="Cse1_I-E"/>
    <property type="match status" value="1"/>
</dbReference>
<name>A0A4R1YIT7_9RHOB</name>
<dbReference type="EMBL" id="SLVM01000034">
    <property type="protein sequence ID" value="TCM76392.1"/>
    <property type="molecule type" value="Genomic_DNA"/>
</dbReference>
<keyword evidence="2" id="KW-1185">Reference proteome</keyword>
<dbReference type="RefSeq" id="WP_132696698.1">
    <property type="nucleotide sequence ID" value="NZ_SLVM01000034.1"/>
</dbReference>
<protein>
    <submittedName>
        <fullName evidence="1">CRISPR system Cascade subunit CasA</fullName>
    </submittedName>
</protein>
<proteinExistence type="predicted"/>
<organism evidence="1 2">
    <name type="scientific">Rhodovulum steppense</name>
    <dbReference type="NCBI Taxonomy" id="540251"/>
    <lineage>
        <taxon>Bacteria</taxon>
        <taxon>Pseudomonadati</taxon>
        <taxon>Pseudomonadota</taxon>
        <taxon>Alphaproteobacteria</taxon>
        <taxon>Rhodobacterales</taxon>
        <taxon>Paracoccaceae</taxon>
        <taxon>Rhodovulum</taxon>
    </lineage>
</organism>
<evidence type="ECO:0000313" key="1">
    <source>
        <dbReference type="EMBL" id="TCM76392.1"/>
    </source>
</evidence>
<accession>A0A4R1YIT7</accession>
<evidence type="ECO:0000313" key="2">
    <source>
        <dbReference type="Proteomes" id="UP000295277"/>
    </source>
</evidence>
<dbReference type="InterPro" id="IPR013381">
    <property type="entry name" value="CRISPR-assoc_prot_Cse1"/>
</dbReference>
<sequence length="486" mass="53124">MPLNLIENPWIPVLCADGARRTIAPWQMTEPDILRPDWPRADLNIACHELLIGLVFLADPPANNGEWQRRTAPDPQRLKDRLAPFAPAFNLLSEGPRFLQELEPLAGAANPVDMLFIDSSGANAAKNNADLMVHRGRYPRIDLPLAAMTLYAFQAHAPAGGAGNRTSMRGGGPLVTLVDPGEGLWSLVWANVPCGAPGKLGDLPWMRPTNISDKGQQTLPPEGQVFGAEAFFGMPRRLRLIGDDEGITGVIQKPWGTNYALWKHPLSPHYRLKPGEEWLPKHPRAGRFGYRNWLGVVAQEVGSETSERSLSLRDWGQRGGEASIIVAGWAMDNMKPRDFTLSVQPLLNLPVEAEDRLVGMILAAEAAGVVLRGALEPVLAAGEAREAEREAFFAGTEDRFLKRVQALKAGDDPRGAWLADLRKQALRQFDALAVPGLDQRETDRIARIVEARKHLAGAFAGFGKQGRDIFTHLGMEPPAAKKGKAA</sequence>